<dbReference type="AlphaFoldDB" id="A0A150QN34"/>
<comment type="caution">
    <text evidence="2">The sequence shown here is derived from an EMBL/GenBank/DDBJ whole genome shotgun (WGS) entry which is preliminary data.</text>
</comment>
<evidence type="ECO:0000313" key="2">
    <source>
        <dbReference type="EMBL" id="KYF69391.1"/>
    </source>
</evidence>
<feature type="domain" description="Aspartyl/asparaginy/proline hydroxylase" evidence="1">
    <location>
        <begin position="61"/>
        <end position="202"/>
    </location>
</feature>
<dbReference type="InterPro" id="IPR027443">
    <property type="entry name" value="IPNS-like_sf"/>
</dbReference>
<dbReference type="Pfam" id="PF05118">
    <property type="entry name" value="Asp_Arg_Hydrox"/>
    <property type="match status" value="1"/>
</dbReference>
<accession>A0A150QN34</accession>
<dbReference type="InterPro" id="IPR007803">
    <property type="entry name" value="Asp/Arg/Pro-Hydrxlase"/>
</dbReference>
<dbReference type="RefSeq" id="WP_061608437.1">
    <property type="nucleotide sequence ID" value="NZ_JEMA01000473.1"/>
</dbReference>
<dbReference type="EMBL" id="JEMA01000473">
    <property type="protein sequence ID" value="KYF69391.1"/>
    <property type="molecule type" value="Genomic_DNA"/>
</dbReference>
<dbReference type="Gene3D" id="2.60.120.330">
    <property type="entry name" value="B-lactam Antibiotic, Isopenicillin N Synthase, Chain"/>
    <property type="match status" value="1"/>
</dbReference>
<evidence type="ECO:0000313" key="3">
    <source>
        <dbReference type="Proteomes" id="UP000075260"/>
    </source>
</evidence>
<sequence length="346" mass="38223">MNTLPPDQSTGDLDPWPLAPILARLPATARLSLGFDVERMLADVSALREREWSKPTILTGEGVSRGADVDWRKLPLRSIGGDPDRTDPGGPSLEEFADTPWLREAPYLAEVLARIPAPLRCVRLQSLGPGAASPVHNDTKHSLPWGIVRLHVPIVTTPGAILTIQEETHRWQPGEVWYADFTRPHIVRNSDPVTRIHLVIDCHPTPELLQLFPAEFRSPAVAASTLFAAPAVRLSLAERDACRCSFQMPSSFHSFEEPDGAFLTAPRTRRAAIDIRGDRLVLVIDGEPAFSLVHVGEGEFRFAGWTLERTVQVTLDPTRAPIVTLRSRVGDQTRVLDLPAERARLS</sequence>
<reference evidence="2 3" key="1">
    <citation type="submission" date="2014-02" db="EMBL/GenBank/DDBJ databases">
        <title>The small core and large imbalanced accessory genome model reveals a collaborative survival strategy of Sorangium cellulosum strains in nature.</title>
        <authorList>
            <person name="Han K."/>
            <person name="Peng R."/>
            <person name="Blom J."/>
            <person name="Li Y.-Z."/>
        </authorList>
    </citation>
    <scope>NUCLEOTIDE SEQUENCE [LARGE SCALE GENOMIC DNA]</scope>
    <source>
        <strain evidence="2 3">So0008-312</strain>
    </source>
</reference>
<dbReference type="Proteomes" id="UP000075260">
    <property type="component" value="Unassembled WGS sequence"/>
</dbReference>
<protein>
    <recommendedName>
        <fullName evidence="1">Aspartyl/asparaginy/proline hydroxylase domain-containing protein</fullName>
    </recommendedName>
</protein>
<proteinExistence type="predicted"/>
<name>A0A150QN34_SORCE</name>
<organism evidence="2 3">
    <name type="scientific">Sorangium cellulosum</name>
    <name type="common">Polyangium cellulosum</name>
    <dbReference type="NCBI Taxonomy" id="56"/>
    <lineage>
        <taxon>Bacteria</taxon>
        <taxon>Pseudomonadati</taxon>
        <taxon>Myxococcota</taxon>
        <taxon>Polyangia</taxon>
        <taxon>Polyangiales</taxon>
        <taxon>Polyangiaceae</taxon>
        <taxon>Sorangium</taxon>
    </lineage>
</organism>
<dbReference type="SUPFAM" id="SSF51197">
    <property type="entry name" value="Clavaminate synthase-like"/>
    <property type="match status" value="1"/>
</dbReference>
<evidence type="ECO:0000259" key="1">
    <source>
        <dbReference type="Pfam" id="PF05118"/>
    </source>
</evidence>
<gene>
    <name evidence="2" type="ORF">BE15_31540</name>
</gene>